<dbReference type="Pfam" id="PF04427">
    <property type="entry name" value="Brix"/>
    <property type="match status" value="1"/>
</dbReference>
<dbReference type="STRING" id="58919.A0A316ZIY8"/>
<evidence type="ECO:0000259" key="2">
    <source>
        <dbReference type="PROSITE" id="PS50833"/>
    </source>
</evidence>
<dbReference type="SMART" id="SM00879">
    <property type="entry name" value="Brix"/>
    <property type="match status" value="1"/>
</dbReference>
<feature type="compositionally biased region" description="Basic and acidic residues" evidence="1">
    <location>
        <begin position="36"/>
        <end position="59"/>
    </location>
</feature>
<feature type="compositionally biased region" description="Low complexity" evidence="1">
    <location>
        <begin position="372"/>
        <end position="382"/>
    </location>
</feature>
<dbReference type="PANTHER" id="PTHR22734:SF3">
    <property type="entry name" value="RIBOSOME PRODUCTION FACTOR 1"/>
    <property type="match status" value="1"/>
</dbReference>
<gene>
    <name evidence="3" type="ORF">FA09DRAFT_327712</name>
</gene>
<feature type="compositionally biased region" description="Basic and acidic residues" evidence="1">
    <location>
        <begin position="390"/>
        <end position="401"/>
    </location>
</feature>
<dbReference type="RefSeq" id="XP_025601283.1">
    <property type="nucleotide sequence ID" value="XM_025741497.1"/>
</dbReference>
<dbReference type="Gene3D" id="3.40.50.10480">
    <property type="entry name" value="Probable brix-domain ribosomal biogenesis protein"/>
    <property type="match status" value="1"/>
</dbReference>
<evidence type="ECO:0000313" key="4">
    <source>
        <dbReference type="Proteomes" id="UP000245946"/>
    </source>
</evidence>
<keyword evidence="4" id="KW-1185">Reference proteome</keyword>
<dbReference type="OrthoDB" id="264354at2759"/>
<feature type="region of interest" description="Disordered" evidence="1">
    <location>
        <begin position="1"/>
        <end position="164"/>
    </location>
</feature>
<evidence type="ECO:0000256" key="1">
    <source>
        <dbReference type="SAM" id="MobiDB-lite"/>
    </source>
</evidence>
<dbReference type="GO" id="GO:0030687">
    <property type="term" value="C:preribosome, large subunit precursor"/>
    <property type="evidence" value="ECO:0007669"/>
    <property type="project" value="TreeGrafter"/>
</dbReference>
<dbReference type="AlphaFoldDB" id="A0A316ZIY8"/>
<dbReference type="GO" id="GO:0000460">
    <property type="term" value="P:maturation of 5.8S rRNA"/>
    <property type="evidence" value="ECO:0007669"/>
    <property type="project" value="TreeGrafter"/>
</dbReference>
<feature type="domain" description="Brix" evidence="2">
    <location>
        <begin position="154"/>
        <end position="339"/>
    </location>
</feature>
<feature type="region of interest" description="Disordered" evidence="1">
    <location>
        <begin position="352"/>
        <end position="401"/>
    </location>
</feature>
<feature type="compositionally biased region" description="Polar residues" evidence="1">
    <location>
        <begin position="77"/>
        <end position="87"/>
    </location>
</feature>
<evidence type="ECO:0000313" key="3">
    <source>
        <dbReference type="EMBL" id="PWO01005.1"/>
    </source>
</evidence>
<name>A0A316ZIY8_9BASI</name>
<dbReference type="Proteomes" id="UP000245946">
    <property type="component" value="Unassembled WGS sequence"/>
</dbReference>
<dbReference type="InterPro" id="IPR044281">
    <property type="entry name" value="IMP4/RPF1"/>
</dbReference>
<feature type="compositionally biased region" description="Basic residues" evidence="1">
    <location>
        <begin position="19"/>
        <end position="35"/>
    </location>
</feature>
<organism evidence="3 4">
    <name type="scientific">Tilletiopsis washingtonensis</name>
    <dbReference type="NCBI Taxonomy" id="58919"/>
    <lineage>
        <taxon>Eukaryota</taxon>
        <taxon>Fungi</taxon>
        <taxon>Dikarya</taxon>
        <taxon>Basidiomycota</taxon>
        <taxon>Ustilaginomycotina</taxon>
        <taxon>Exobasidiomycetes</taxon>
        <taxon>Entylomatales</taxon>
        <taxon>Entylomatales incertae sedis</taxon>
        <taxon>Tilletiopsis</taxon>
    </lineage>
</organism>
<dbReference type="InterPro" id="IPR007109">
    <property type="entry name" value="Brix"/>
</dbReference>
<feature type="compositionally biased region" description="Acidic residues" evidence="1">
    <location>
        <begin position="124"/>
        <end position="133"/>
    </location>
</feature>
<protein>
    <submittedName>
        <fullName evidence="3">Brix-domain-containing protein</fullName>
    </submittedName>
</protein>
<accession>A0A316ZIY8</accession>
<reference evidence="3 4" key="1">
    <citation type="journal article" date="2018" name="Mol. Biol. Evol.">
        <title>Broad Genomic Sampling Reveals a Smut Pathogenic Ancestry of the Fungal Clade Ustilaginomycotina.</title>
        <authorList>
            <person name="Kijpornyongpan T."/>
            <person name="Mondo S.J."/>
            <person name="Barry K."/>
            <person name="Sandor L."/>
            <person name="Lee J."/>
            <person name="Lipzen A."/>
            <person name="Pangilinan J."/>
            <person name="LaButti K."/>
            <person name="Hainaut M."/>
            <person name="Henrissat B."/>
            <person name="Grigoriev I.V."/>
            <person name="Spatafora J.W."/>
            <person name="Aime M.C."/>
        </authorList>
    </citation>
    <scope>NUCLEOTIDE SEQUENCE [LARGE SCALE GENOMIC DNA]</scope>
    <source>
        <strain evidence="3 4">MCA 4186</strain>
    </source>
</reference>
<dbReference type="GO" id="GO:0000470">
    <property type="term" value="P:maturation of LSU-rRNA"/>
    <property type="evidence" value="ECO:0007669"/>
    <property type="project" value="TreeGrafter"/>
</dbReference>
<dbReference type="GeneID" id="37269041"/>
<dbReference type="PROSITE" id="PS50833">
    <property type="entry name" value="BRIX"/>
    <property type="match status" value="1"/>
</dbReference>
<dbReference type="GO" id="GO:0042134">
    <property type="term" value="F:rRNA primary transcript binding"/>
    <property type="evidence" value="ECO:0007669"/>
    <property type="project" value="InterPro"/>
</dbReference>
<feature type="compositionally biased region" description="Acidic residues" evidence="1">
    <location>
        <begin position="353"/>
        <end position="371"/>
    </location>
</feature>
<dbReference type="GO" id="GO:0005730">
    <property type="term" value="C:nucleolus"/>
    <property type="evidence" value="ECO:0007669"/>
    <property type="project" value="TreeGrafter"/>
</dbReference>
<feature type="compositionally biased region" description="Polar residues" evidence="1">
    <location>
        <begin position="142"/>
        <end position="154"/>
    </location>
</feature>
<dbReference type="EMBL" id="KZ819284">
    <property type="protein sequence ID" value="PWO01005.1"/>
    <property type="molecule type" value="Genomic_DNA"/>
</dbReference>
<proteinExistence type="predicted"/>
<sequence length="419" mass="45555">MPNTAAHASAGAGESFSHIRNKHKRQDVYRKHRREKAQEKLKTRIARAKEEKGEGGSEKKKARLEANVPRTIENTRDFNQTIISAPNTHAGPGPSAAVAQSMAQNDDDAAEGSGDAGQGQAEEAAGDEDEDEDPHAPPALLITTSLPSNNTTPHLVSANARSKPGERTRAFVDELLNIFPGAEYRPRSKAKGAGLGKISGWARGRGYGGMLVIGEDKKAPVSLTIVGLPHGPTAFFRLTSLSIGSEIYGHARPTPHTPELILNNFTTSLGHSIGGLLQSLFPRVPELAGRQVITAHNQRDFIFFRRHRYMFKSTDKTALQEIGPRFTIKLRSLKEGLPKGAGVWDGQVNFDGVPEETKDEEQAQEELDEAAEGSGAAAAQSATGMRKRKPETGRAAEEDKGLEFEWKPRMGVSRRSFYL</sequence>
<dbReference type="PANTHER" id="PTHR22734">
    <property type="entry name" value="U3 SMALL NUCLEOLAR RIBONUCLEOPROTEIN PROTEIN IMP4"/>
    <property type="match status" value="1"/>
</dbReference>
<dbReference type="SUPFAM" id="SSF52954">
    <property type="entry name" value="Class II aaRS ABD-related"/>
    <property type="match status" value="1"/>
</dbReference>